<proteinExistence type="predicted"/>
<evidence type="ECO:0000313" key="2">
    <source>
        <dbReference type="WBParaSite" id="Hba_05915"/>
    </source>
</evidence>
<keyword evidence="1" id="KW-1185">Reference proteome</keyword>
<evidence type="ECO:0000313" key="1">
    <source>
        <dbReference type="Proteomes" id="UP000095283"/>
    </source>
</evidence>
<dbReference type="Proteomes" id="UP000095283">
    <property type="component" value="Unplaced"/>
</dbReference>
<reference evidence="2" key="1">
    <citation type="submission" date="2016-11" db="UniProtKB">
        <authorList>
            <consortium name="WormBaseParasite"/>
        </authorList>
    </citation>
    <scope>IDENTIFICATION</scope>
</reference>
<dbReference type="AlphaFoldDB" id="A0A1I7WL99"/>
<dbReference type="WBParaSite" id="Hba_05915">
    <property type="protein sequence ID" value="Hba_05915"/>
    <property type="gene ID" value="Hba_05915"/>
</dbReference>
<accession>A0A1I7WL99</accession>
<sequence>MSYCHYEYVLGKKRIITMAFITPLMRKDFNIYSRRKTDRDYRTAPITIVRKAEESTENYAILSKTRFE</sequence>
<name>A0A1I7WL99_HETBA</name>
<organism evidence="1 2">
    <name type="scientific">Heterorhabditis bacteriophora</name>
    <name type="common">Entomopathogenic nematode worm</name>
    <dbReference type="NCBI Taxonomy" id="37862"/>
    <lineage>
        <taxon>Eukaryota</taxon>
        <taxon>Metazoa</taxon>
        <taxon>Ecdysozoa</taxon>
        <taxon>Nematoda</taxon>
        <taxon>Chromadorea</taxon>
        <taxon>Rhabditida</taxon>
        <taxon>Rhabditina</taxon>
        <taxon>Rhabditomorpha</taxon>
        <taxon>Strongyloidea</taxon>
        <taxon>Heterorhabditidae</taxon>
        <taxon>Heterorhabditis</taxon>
    </lineage>
</organism>
<protein>
    <submittedName>
        <fullName evidence="2">Phage protein</fullName>
    </submittedName>
</protein>